<evidence type="ECO:0008006" key="3">
    <source>
        <dbReference type="Google" id="ProtNLM"/>
    </source>
</evidence>
<comment type="caution">
    <text evidence="1">The sequence shown here is derived from an EMBL/GenBank/DDBJ whole genome shotgun (WGS) entry which is preliminary data.</text>
</comment>
<gene>
    <name evidence="1" type="ORF">GCL57_12065</name>
</gene>
<organism evidence="1 2">
    <name type="scientific">Fluviispira multicolorata</name>
    <dbReference type="NCBI Taxonomy" id="2654512"/>
    <lineage>
        <taxon>Bacteria</taxon>
        <taxon>Pseudomonadati</taxon>
        <taxon>Bdellovibrionota</taxon>
        <taxon>Oligoflexia</taxon>
        <taxon>Silvanigrellales</taxon>
        <taxon>Silvanigrellaceae</taxon>
        <taxon>Fluviispira</taxon>
    </lineage>
</organism>
<dbReference type="RefSeq" id="WP_152213606.1">
    <property type="nucleotide sequence ID" value="NZ_WFLN01000009.1"/>
</dbReference>
<keyword evidence="2" id="KW-1185">Reference proteome</keyword>
<protein>
    <recommendedName>
        <fullName evidence="3">Beta-lactamase-related domain-containing protein</fullName>
    </recommendedName>
</protein>
<evidence type="ECO:0000313" key="2">
    <source>
        <dbReference type="Proteomes" id="UP000442694"/>
    </source>
</evidence>
<accession>A0A833JAV2</accession>
<evidence type="ECO:0000313" key="1">
    <source>
        <dbReference type="EMBL" id="KAB8028455.1"/>
    </source>
</evidence>
<dbReference type="SUPFAM" id="SSF56601">
    <property type="entry name" value="beta-lactamase/transpeptidase-like"/>
    <property type="match status" value="1"/>
</dbReference>
<name>A0A833JAV2_9BACT</name>
<dbReference type="Gene3D" id="3.40.710.10">
    <property type="entry name" value="DD-peptidase/beta-lactamase superfamily"/>
    <property type="match status" value="1"/>
</dbReference>
<dbReference type="AlphaFoldDB" id="A0A833JAV2"/>
<dbReference type="EMBL" id="WFLN01000009">
    <property type="protein sequence ID" value="KAB8028455.1"/>
    <property type="molecule type" value="Genomic_DNA"/>
</dbReference>
<dbReference type="Proteomes" id="UP000442694">
    <property type="component" value="Unassembled WGS sequence"/>
</dbReference>
<sequence>MKQARQKYLESHIPKNFIDCIDELENKVREGLFTAWSLANNDFQISCFWADESLPSNKKSEKKLEDILHPIFDLASLTKPLLINLYLRYLFKDDFLNKTQEPIVNLIQSERCDLGNKDLYNFFQNRNNVHFTLDSFLSHTSGAKSWHWMGSSVWRQKTTSHHSESHIFHTILDSKESHYKENVQINLNKKALDSLLSSQFGTTNYSDINYYILARLVEIIDIENDTWEKRIFFLNKYLHTNFMHASINSDYLNKCIPFYPYISSYNSEFSVQQIKNNPYGFVHDTNANILAFLGNSAQIVSGHAGLFGNICDVVKAVKMLSLSQQALKKSNTLKQRFIYGLDTPESKETSAGIKNWPIQYGDVYGHLGYTGTSFWLYNRVDKKFSEDFHILLTNRTSQRKKMGVDKCPRILIVSDIQNGKTHCFQIVDNLISSLLLTEAQEISLEYSGYSNRIWDTTVLRDLPNILDVRKFVAQKLWNI</sequence>
<reference evidence="1 2" key="1">
    <citation type="submission" date="2019-10" db="EMBL/GenBank/DDBJ databases">
        <title>New genus of Silvanigrellaceae.</title>
        <authorList>
            <person name="Pitt A."/>
            <person name="Hahn M.W."/>
        </authorList>
    </citation>
    <scope>NUCLEOTIDE SEQUENCE [LARGE SCALE GENOMIC DNA]</scope>
    <source>
        <strain evidence="1 2">33A1-SZDP</strain>
    </source>
</reference>
<dbReference type="InterPro" id="IPR012338">
    <property type="entry name" value="Beta-lactam/transpept-like"/>
</dbReference>
<proteinExistence type="predicted"/>